<name>A0A1E2V8G4_9GAMM</name>
<feature type="compositionally biased region" description="Basic and acidic residues" evidence="1">
    <location>
        <begin position="346"/>
        <end position="359"/>
    </location>
</feature>
<evidence type="ECO:0000313" key="4">
    <source>
        <dbReference type="Proteomes" id="UP000094291"/>
    </source>
</evidence>
<evidence type="ECO:0000256" key="1">
    <source>
        <dbReference type="SAM" id="MobiDB-lite"/>
    </source>
</evidence>
<dbReference type="NCBIfam" id="TIGR03505">
    <property type="entry name" value="FimV_core"/>
    <property type="match status" value="1"/>
</dbReference>
<feature type="compositionally biased region" description="Acidic residues" evidence="1">
    <location>
        <begin position="603"/>
        <end position="632"/>
    </location>
</feature>
<dbReference type="STRING" id="197479.BFW38_06855"/>
<organism evidence="3 4">
    <name type="scientific">Terasakiispira papahanaumokuakeensis</name>
    <dbReference type="NCBI Taxonomy" id="197479"/>
    <lineage>
        <taxon>Bacteria</taxon>
        <taxon>Pseudomonadati</taxon>
        <taxon>Pseudomonadota</taxon>
        <taxon>Gammaproteobacteria</taxon>
        <taxon>Oceanospirillales</taxon>
        <taxon>Terasakiispira</taxon>
    </lineage>
</organism>
<feature type="compositionally biased region" description="Polar residues" evidence="1">
    <location>
        <begin position="285"/>
        <end position="302"/>
    </location>
</feature>
<feature type="compositionally biased region" description="Basic and acidic residues" evidence="1">
    <location>
        <begin position="555"/>
        <end position="568"/>
    </location>
</feature>
<evidence type="ECO:0000313" key="3">
    <source>
        <dbReference type="EMBL" id="ODC03309.1"/>
    </source>
</evidence>
<feature type="region of interest" description="Disordered" evidence="1">
    <location>
        <begin position="135"/>
        <end position="214"/>
    </location>
</feature>
<feature type="compositionally biased region" description="Polar residues" evidence="1">
    <location>
        <begin position="936"/>
        <end position="952"/>
    </location>
</feature>
<evidence type="ECO:0000256" key="2">
    <source>
        <dbReference type="SAM" id="SignalP"/>
    </source>
</evidence>
<evidence type="ECO:0008006" key="5">
    <source>
        <dbReference type="Google" id="ProtNLM"/>
    </source>
</evidence>
<dbReference type="Gene3D" id="1.20.58.2200">
    <property type="match status" value="1"/>
</dbReference>
<sequence length="1058" mass="113323">MVALLAGCSLTPLAQAVAATPPSLFSSEGAAFTVVDSPWKSQQSLWLAANGVPATTQFTTVKQVRVGETDTLWSLARDQRPQGVTIKQAMLGILEANPSAFTHHNINALGAGNSIKIPNAAFMQQYTAAEASQEVSRQNQVWPQVRRTPPRKTAAELAQSRAAPAQPAVAEQPVATPQKPPLAKTEAAAETPAKSSSSVSAEPSSGAQPAADSRLNVLQSEVASLRQERDQLQRQLKSLQDQLKTAQQLMTIKDQQLSELKDRQNSLSSQVRARPETPGAEPAPSNDNASTSETPHATNDPTTALLDSIKQQPMLYGGGGAAILGLLALVMGMRRARKQPSSQKSVRQEVSRSKAKTEEASEQAAKSPFQDLPALDDLDMSNDDFEALLMKETVSLSEDSPVNPGAVPPPLGESSKDQRESIQKDVDALVADGRLEQAAGLLQRHLSDQPDDDKGRLRLMALLVQLIDRDTFDHHYHALMARIPTPEARYEADLLAAEFNSDLGGQSDLGEKAIAPSETETPSQDEPAAIVEPVASINEEPFSHESSGSSEDLSLNERRPLTESHPLDEEISSDEAGSHVEGEYELPAPTALSDTIPAPDDVASIDDSDDMDELDELDLSEFDEDLLSEEDSSMLAESPTMADDDLSISPEHDPAVSMDDKVLGDEADQPSANMMASEDNQAYGQAPEAGEVASWLDMDTDVAPDTESSPAVVLNDPLAHTLDADTETAPDHESAEEAASSALSDDLAELDALEERDLGLDDPLAADELNEQEEASDLEPLETNTDTDEFMAALDGLSLDESLTEEVQDEDAPLMDDALSEDDLDDLEALFGLNDETDSGGAANPPESATSLSSEATNDEPVQEDGLSEVGEAIDDLSELGELDLDMADVEENEWPENERSGTSTMDDAQKELDDLSLDDADFDDLADLDLPELSGSAQAEPSTETEASSQAIEPLASEGDQSLAEARDDDSGVEARQMHSWEDELAELEGLEDLDYDAEFPVDDIESNMATQLDLANAYVEMGDAAGAREILNHVLSGGNETQRKAAQALLERLNAK</sequence>
<feature type="compositionally biased region" description="Polar residues" evidence="1">
    <location>
        <begin position="670"/>
        <end position="683"/>
    </location>
</feature>
<feature type="region of interest" description="Disordered" evidence="1">
    <location>
        <begin position="336"/>
        <end position="377"/>
    </location>
</feature>
<feature type="compositionally biased region" description="Low complexity" evidence="1">
    <location>
        <begin position="544"/>
        <end position="553"/>
    </location>
</feature>
<feature type="compositionally biased region" description="Acidic residues" evidence="1">
    <location>
        <begin position="915"/>
        <end position="931"/>
    </location>
</feature>
<comment type="caution">
    <text evidence="3">The sequence shown here is derived from an EMBL/GenBank/DDBJ whole genome shotgun (WGS) entry which is preliminary data.</text>
</comment>
<dbReference type="Proteomes" id="UP000094291">
    <property type="component" value="Unassembled WGS sequence"/>
</dbReference>
<feature type="compositionally biased region" description="Low complexity" evidence="1">
    <location>
        <begin position="158"/>
        <end position="205"/>
    </location>
</feature>
<feature type="region of interest" description="Disordered" evidence="1">
    <location>
        <begin position="257"/>
        <end position="302"/>
    </location>
</feature>
<keyword evidence="2" id="KW-0732">Signal</keyword>
<feature type="compositionally biased region" description="Acidic residues" evidence="1">
    <location>
        <begin position="802"/>
        <end position="828"/>
    </location>
</feature>
<feature type="compositionally biased region" description="Acidic residues" evidence="1">
    <location>
        <begin position="764"/>
        <end position="789"/>
    </location>
</feature>
<dbReference type="EMBL" id="MDTQ01000001">
    <property type="protein sequence ID" value="ODC03309.1"/>
    <property type="molecule type" value="Genomic_DNA"/>
</dbReference>
<accession>A0A1E2V8G4</accession>
<keyword evidence="4" id="KW-1185">Reference proteome</keyword>
<feature type="compositionally biased region" description="Acidic residues" evidence="1">
    <location>
        <begin position="857"/>
        <end position="896"/>
    </location>
</feature>
<dbReference type="InterPro" id="IPR020012">
    <property type="entry name" value="LysM_FimV"/>
</dbReference>
<feature type="region of interest" description="Disordered" evidence="1">
    <location>
        <begin position="396"/>
        <end position="420"/>
    </location>
</feature>
<feature type="compositionally biased region" description="Basic and acidic residues" evidence="1">
    <location>
        <begin position="650"/>
        <end position="664"/>
    </location>
</feature>
<feature type="region of interest" description="Disordered" evidence="1">
    <location>
        <begin position="540"/>
        <end position="982"/>
    </location>
</feature>
<feature type="signal peptide" evidence="2">
    <location>
        <begin position="1"/>
        <end position="18"/>
    </location>
</feature>
<reference evidence="3 4" key="1">
    <citation type="submission" date="2016-08" db="EMBL/GenBank/DDBJ databases">
        <authorList>
            <person name="Seilhamer J.J."/>
        </authorList>
    </citation>
    <scope>NUCLEOTIDE SEQUENCE [LARGE SCALE GENOMIC DNA]</scope>
    <source>
        <strain evidence="3 4">PH27A</strain>
    </source>
</reference>
<gene>
    <name evidence="3" type="ORF">BFW38_06855</name>
</gene>
<dbReference type="InterPro" id="IPR038440">
    <property type="entry name" value="FimV_C_sf"/>
</dbReference>
<dbReference type="NCBIfam" id="TIGR03504">
    <property type="entry name" value="FimV_Cterm"/>
    <property type="match status" value="1"/>
</dbReference>
<dbReference type="InterPro" id="IPR020011">
    <property type="entry name" value="FimV_C"/>
</dbReference>
<protein>
    <recommendedName>
        <fullName evidence="5">LysM domain-containing protein</fullName>
    </recommendedName>
</protein>
<feature type="compositionally biased region" description="Polar residues" evidence="1">
    <location>
        <begin position="847"/>
        <end position="856"/>
    </location>
</feature>
<proteinExistence type="predicted"/>
<dbReference type="AlphaFoldDB" id="A0A1E2V8G4"/>
<feature type="chain" id="PRO_5009119650" description="LysM domain-containing protein" evidence="2">
    <location>
        <begin position="19"/>
        <end position="1058"/>
    </location>
</feature>